<proteinExistence type="predicted"/>
<sequence length="176" mass="20119">MFRLYGTETAHHAARAKLMIDKHNTQQTSSFSLQYYHLDRAESCLKIESRQVKCTRINMRRGRPCRWSYHPASELARVLRWAAGAFCESELFEEAEWLLAAGFGGTESGRRGKTRVGCVMRRYGYWNVALMVDTGERSLGGSVEVRNKHAQVSCAAQNHHLGTKSKKPALQWLRMK</sequence>
<name>A0A5C3KMQ0_COPMA</name>
<evidence type="ECO:0000313" key="1">
    <source>
        <dbReference type="EMBL" id="TFK21721.1"/>
    </source>
</evidence>
<accession>A0A5C3KMQ0</accession>
<reference evidence="1 2" key="1">
    <citation type="journal article" date="2019" name="Nat. Ecol. Evol.">
        <title>Megaphylogeny resolves global patterns of mushroom evolution.</title>
        <authorList>
            <person name="Varga T."/>
            <person name="Krizsan K."/>
            <person name="Foldi C."/>
            <person name="Dima B."/>
            <person name="Sanchez-Garcia M."/>
            <person name="Sanchez-Ramirez S."/>
            <person name="Szollosi G.J."/>
            <person name="Szarkandi J.G."/>
            <person name="Papp V."/>
            <person name="Albert L."/>
            <person name="Andreopoulos W."/>
            <person name="Angelini C."/>
            <person name="Antonin V."/>
            <person name="Barry K.W."/>
            <person name="Bougher N.L."/>
            <person name="Buchanan P."/>
            <person name="Buyck B."/>
            <person name="Bense V."/>
            <person name="Catcheside P."/>
            <person name="Chovatia M."/>
            <person name="Cooper J."/>
            <person name="Damon W."/>
            <person name="Desjardin D."/>
            <person name="Finy P."/>
            <person name="Geml J."/>
            <person name="Haridas S."/>
            <person name="Hughes K."/>
            <person name="Justo A."/>
            <person name="Karasinski D."/>
            <person name="Kautmanova I."/>
            <person name="Kiss B."/>
            <person name="Kocsube S."/>
            <person name="Kotiranta H."/>
            <person name="LaButti K.M."/>
            <person name="Lechner B.E."/>
            <person name="Liimatainen K."/>
            <person name="Lipzen A."/>
            <person name="Lukacs Z."/>
            <person name="Mihaltcheva S."/>
            <person name="Morgado L.N."/>
            <person name="Niskanen T."/>
            <person name="Noordeloos M.E."/>
            <person name="Ohm R.A."/>
            <person name="Ortiz-Santana B."/>
            <person name="Ovrebo C."/>
            <person name="Racz N."/>
            <person name="Riley R."/>
            <person name="Savchenko A."/>
            <person name="Shiryaev A."/>
            <person name="Soop K."/>
            <person name="Spirin V."/>
            <person name="Szebenyi C."/>
            <person name="Tomsovsky M."/>
            <person name="Tulloss R.E."/>
            <person name="Uehling J."/>
            <person name="Grigoriev I.V."/>
            <person name="Vagvolgyi C."/>
            <person name="Papp T."/>
            <person name="Martin F.M."/>
            <person name="Miettinen O."/>
            <person name="Hibbett D.S."/>
            <person name="Nagy L.G."/>
        </authorList>
    </citation>
    <scope>NUCLEOTIDE SEQUENCE [LARGE SCALE GENOMIC DNA]</scope>
    <source>
        <strain evidence="1 2">CBS 121175</strain>
    </source>
</reference>
<dbReference type="Proteomes" id="UP000307440">
    <property type="component" value="Unassembled WGS sequence"/>
</dbReference>
<keyword evidence="2" id="KW-1185">Reference proteome</keyword>
<organism evidence="1 2">
    <name type="scientific">Coprinopsis marcescibilis</name>
    <name type="common">Agaric fungus</name>
    <name type="synonym">Psathyrella marcescibilis</name>
    <dbReference type="NCBI Taxonomy" id="230819"/>
    <lineage>
        <taxon>Eukaryota</taxon>
        <taxon>Fungi</taxon>
        <taxon>Dikarya</taxon>
        <taxon>Basidiomycota</taxon>
        <taxon>Agaricomycotina</taxon>
        <taxon>Agaricomycetes</taxon>
        <taxon>Agaricomycetidae</taxon>
        <taxon>Agaricales</taxon>
        <taxon>Agaricineae</taxon>
        <taxon>Psathyrellaceae</taxon>
        <taxon>Coprinopsis</taxon>
    </lineage>
</organism>
<dbReference type="EMBL" id="ML210259">
    <property type="protein sequence ID" value="TFK21721.1"/>
    <property type="molecule type" value="Genomic_DNA"/>
</dbReference>
<evidence type="ECO:0000313" key="2">
    <source>
        <dbReference type="Proteomes" id="UP000307440"/>
    </source>
</evidence>
<gene>
    <name evidence="1" type="ORF">FA15DRAFT_658058</name>
</gene>
<protein>
    <submittedName>
        <fullName evidence="1">Uncharacterized protein</fullName>
    </submittedName>
</protein>
<dbReference type="AlphaFoldDB" id="A0A5C3KMQ0"/>